<organism evidence="12 13">
    <name type="scientific">Prolemur simus</name>
    <name type="common">Greater bamboo lemur</name>
    <name type="synonym">Hapalemur simus</name>
    <dbReference type="NCBI Taxonomy" id="1328070"/>
    <lineage>
        <taxon>Eukaryota</taxon>
        <taxon>Metazoa</taxon>
        <taxon>Chordata</taxon>
        <taxon>Craniata</taxon>
        <taxon>Vertebrata</taxon>
        <taxon>Euteleostomi</taxon>
        <taxon>Mammalia</taxon>
        <taxon>Eutheria</taxon>
        <taxon>Euarchontoglires</taxon>
        <taxon>Primates</taxon>
        <taxon>Strepsirrhini</taxon>
        <taxon>Lemuriformes</taxon>
        <taxon>Lemuridae</taxon>
        <taxon>Prolemur</taxon>
    </lineage>
</organism>
<dbReference type="Pfam" id="PF14988">
    <property type="entry name" value="DUF4515"/>
    <property type="match status" value="1"/>
</dbReference>
<keyword evidence="6" id="KW-0969">Cilium</keyword>
<dbReference type="PANTHER" id="PTHR14845">
    <property type="entry name" value="COILED-COIL DOMAIN-CONTAINING 166"/>
    <property type="match status" value="1"/>
</dbReference>
<accession>A0A8C9A5E7</accession>
<dbReference type="GeneTree" id="ENSGT00940000154427"/>
<dbReference type="Ensembl" id="ENSPSMT00000029191.1">
    <property type="protein sequence ID" value="ENSPSMP00000025188.1"/>
    <property type="gene ID" value="ENSPSMG00000017703.1"/>
</dbReference>
<evidence type="ECO:0000313" key="12">
    <source>
        <dbReference type="Ensembl" id="ENSPSMP00000025188.1"/>
    </source>
</evidence>
<evidence type="ECO:0000256" key="2">
    <source>
        <dbReference type="ARBA" id="ARBA00007508"/>
    </source>
</evidence>
<evidence type="ECO:0000256" key="10">
    <source>
        <dbReference type="SAM" id="Coils"/>
    </source>
</evidence>
<comment type="similarity">
    <text evidence="2">Belongs to the BBOF1 family.</text>
</comment>
<evidence type="ECO:0000256" key="4">
    <source>
        <dbReference type="ARBA" id="ARBA00022490"/>
    </source>
</evidence>
<dbReference type="PANTHER" id="PTHR14845:SF5">
    <property type="entry name" value="BASAL BODY-ORIENTATION FACTOR 1"/>
    <property type="match status" value="1"/>
</dbReference>
<feature type="coiled-coil region" evidence="10">
    <location>
        <begin position="9"/>
        <end position="47"/>
    </location>
</feature>
<evidence type="ECO:0000256" key="8">
    <source>
        <dbReference type="ARBA" id="ARBA00023273"/>
    </source>
</evidence>
<evidence type="ECO:0000313" key="13">
    <source>
        <dbReference type="Proteomes" id="UP000694414"/>
    </source>
</evidence>
<feature type="domain" description="DUF4515" evidence="11">
    <location>
        <begin position="1"/>
        <end position="53"/>
    </location>
</feature>
<proteinExistence type="inferred from homology"/>
<comment type="subcellular location">
    <subcellularLocation>
        <location evidence="1">Cytoplasm</location>
        <location evidence="1">Cytoskeleton</location>
        <location evidence="1">Cilium basal body</location>
    </subcellularLocation>
</comment>
<evidence type="ECO:0000256" key="1">
    <source>
        <dbReference type="ARBA" id="ARBA00004120"/>
    </source>
</evidence>
<gene>
    <name evidence="12" type="primary">BBOF1</name>
</gene>
<keyword evidence="4" id="KW-0963">Cytoplasm</keyword>
<reference evidence="12" key="2">
    <citation type="submission" date="2025-09" db="UniProtKB">
        <authorList>
            <consortium name="Ensembl"/>
        </authorList>
    </citation>
    <scope>IDENTIFICATION</scope>
</reference>
<keyword evidence="7" id="KW-0206">Cytoskeleton</keyword>
<dbReference type="Proteomes" id="UP000694414">
    <property type="component" value="Unplaced"/>
</dbReference>
<protein>
    <recommendedName>
        <fullName evidence="3">Basal body-orientation factor 1</fullName>
    </recommendedName>
    <alternativeName>
        <fullName evidence="9">Coiled-coil domain-containing protein 176</fullName>
    </alternativeName>
</protein>
<keyword evidence="8" id="KW-0966">Cell projection</keyword>
<evidence type="ECO:0000256" key="5">
    <source>
        <dbReference type="ARBA" id="ARBA00023054"/>
    </source>
</evidence>
<evidence type="ECO:0000259" key="11">
    <source>
        <dbReference type="Pfam" id="PF14988"/>
    </source>
</evidence>
<keyword evidence="13" id="KW-1185">Reference proteome</keyword>
<sequence length="65" mass="8196">MIQTELKTIRQFQKRKIQVEKELADLNENLRNTERKHQETLRRLEGRFFEEKVENIWINKCFVYW</sequence>
<evidence type="ECO:0000256" key="6">
    <source>
        <dbReference type="ARBA" id="ARBA00023069"/>
    </source>
</evidence>
<reference evidence="12" key="1">
    <citation type="submission" date="2025-08" db="UniProtKB">
        <authorList>
            <consortium name="Ensembl"/>
        </authorList>
    </citation>
    <scope>IDENTIFICATION</scope>
</reference>
<dbReference type="InterPro" id="IPR032777">
    <property type="entry name" value="DUF4515"/>
</dbReference>
<dbReference type="AlphaFoldDB" id="A0A8C9A5E7"/>
<name>A0A8C9A5E7_PROSS</name>
<evidence type="ECO:0000256" key="9">
    <source>
        <dbReference type="ARBA" id="ARBA00031573"/>
    </source>
</evidence>
<keyword evidence="5 10" id="KW-0175">Coiled coil</keyword>
<evidence type="ECO:0000256" key="3">
    <source>
        <dbReference type="ARBA" id="ARBA00015392"/>
    </source>
</evidence>
<evidence type="ECO:0000256" key="7">
    <source>
        <dbReference type="ARBA" id="ARBA00023212"/>
    </source>
</evidence>